<sequence length="102" mass="11800">MEKKKKKKKKLLLLGWSVKRRRSTAAAFAQREWSIGLAADLSLFFSFSANPAHTIFDLDRKRPLEVFEEHRSVSGGPLFSCFFFKFMTAIHGKNSRERTIYG</sequence>
<organism evidence="1 2">
    <name type="scientific">Caenorhabditis auriculariae</name>
    <dbReference type="NCBI Taxonomy" id="2777116"/>
    <lineage>
        <taxon>Eukaryota</taxon>
        <taxon>Metazoa</taxon>
        <taxon>Ecdysozoa</taxon>
        <taxon>Nematoda</taxon>
        <taxon>Chromadorea</taxon>
        <taxon>Rhabditida</taxon>
        <taxon>Rhabditina</taxon>
        <taxon>Rhabditomorpha</taxon>
        <taxon>Rhabditoidea</taxon>
        <taxon>Rhabditidae</taxon>
        <taxon>Peloderinae</taxon>
        <taxon>Caenorhabditis</taxon>
    </lineage>
</organism>
<keyword evidence="2" id="KW-1185">Reference proteome</keyword>
<dbReference type="EMBL" id="CAJGYM010000078">
    <property type="protein sequence ID" value="CAD6196731.1"/>
    <property type="molecule type" value="Genomic_DNA"/>
</dbReference>
<name>A0A8S1HLU4_9PELO</name>
<accession>A0A8S1HLU4</accession>
<reference evidence="1" key="1">
    <citation type="submission" date="2020-10" db="EMBL/GenBank/DDBJ databases">
        <authorList>
            <person name="Kikuchi T."/>
        </authorList>
    </citation>
    <scope>NUCLEOTIDE SEQUENCE</scope>
    <source>
        <strain evidence="1">NKZ352</strain>
    </source>
</reference>
<protein>
    <submittedName>
        <fullName evidence="1">Uncharacterized protein</fullName>
    </submittedName>
</protein>
<gene>
    <name evidence="1" type="ORF">CAUJ_LOCUS12643</name>
</gene>
<evidence type="ECO:0000313" key="2">
    <source>
        <dbReference type="Proteomes" id="UP000835052"/>
    </source>
</evidence>
<dbReference type="Proteomes" id="UP000835052">
    <property type="component" value="Unassembled WGS sequence"/>
</dbReference>
<proteinExistence type="predicted"/>
<dbReference type="AlphaFoldDB" id="A0A8S1HLU4"/>
<comment type="caution">
    <text evidence="1">The sequence shown here is derived from an EMBL/GenBank/DDBJ whole genome shotgun (WGS) entry which is preliminary data.</text>
</comment>
<evidence type="ECO:0000313" key="1">
    <source>
        <dbReference type="EMBL" id="CAD6196731.1"/>
    </source>
</evidence>